<accession>A0AAD4MZ49</accession>
<gene>
    <name evidence="2" type="ORF">DdX_11673</name>
</gene>
<dbReference type="Proteomes" id="UP001201812">
    <property type="component" value="Unassembled WGS sequence"/>
</dbReference>
<feature type="compositionally biased region" description="Low complexity" evidence="1">
    <location>
        <begin position="133"/>
        <end position="146"/>
    </location>
</feature>
<feature type="compositionally biased region" description="Polar residues" evidence="1">
    <location>
        <begin position="147"/>
        <end position="158"/>
    </location>
</feature>
<feature type="compositionally biased region" description="Polar residues" evidence="1">
    <location>
        <begin position="85"/>
        <end position="102"/>
    </location>
</feature>
<evidence type="ECO:0000256" key="1">
    <source>
        <dbReference type="SAM" id="MobiDB-lite"/>
    </source>
</evidence>
<organism evidence="2 3">
    <name type="scientific">Ditylenchus destructor</name>
    <dbReference type="NCBI Taxonomy" id="166010"/>
    <lineage>
        <taxon>Eukaryota</taxon>
        <taxon>Metazoa</taxon>
        <taxon>Ecdysozoa</taxon>
        <taxon>Nematoda</taxon>
        <taxon>Chromadorea</taxon>
        <taxon>Rhabditida</taxon>
        <taxon>Tylenchina</taxon>
        <taxon>Tylenchomorpha</taxon>
        <taxon>Sphaerularioidea</taxon>
        <taxon>Anguinidae</taxon>
        <taxon>Anguininae</taxon>
        <taxon>Ditylenchus</taxon>
    </lineage>
</organism>
<feature type="compositionally biased region" description="Polar residues" evidence="1">
    <location>
        <begin position="122"/>
        <end position="132"/>
    </location>
</feature>
<feature type="region of interest" description="Disordered" evidence="1">
    <location>
        <begin position="41"/>
        <end position="67"/>
    </location>
</feature>
<feature type="region of interest" description="Disordered" evidence="1">
    <location>
        <begin position="195"/>
        <end position="222"/>
    </location>
</feature>
<sequence>MNQTYTPGWNDPPPIANGAQTANHFSGQFSSQRRRRLLDPSVQQGNSAGFALVNNPTGYSNPHHQQQQYAQQHQQLDLNYANPVSNTPMNTTVIPQHPGHNSQYPQQHQLQQIPVQQHYTPPIQNTAPQPNSGIQHPQGPIQHPQQFSTHPASAFTPTMSATNNNLVVQQSFDSRTNNVQSMPNTQYNQEMTPVASSNFTPASSVPQFNTGNQSNIAPPASTQTQVPQYAPVSSQQNIVQHNPIPEAFNSTQPITTQICGPPVTTQSVIFQPTPMMPPGEDPSSLIFSPPNLVNYANQGRPATQPDPNTYVAPTKAAGDVSLNGPQLVNFLIKATIRLQQGTMREGIQLNLSQLNDLVLAGQLSEACLKKLNFVVDALDRGAYDEAHSFFEQLQSNFPNETAGTKWAQGVKFLILELKKQKCNQPTSMDHHSQVLRIGSAGTRMM</sequence>
<dbReference type="Gene3D" id="1.20.940.10">
    <property type="entry name" value="Functional domain of the splicing factor Prp18"/>
    <property type="match status" value="1"/>
</dbReference>
<dbReference type="AlphaFoldDB" id="A0AAD4MZ49"/>
<protein>
    <submittedName>
        <fullName evidence="2">Uncharacterized protein</fullName>
    </submittedName>
</protein>
<keyword evidence="3" id="KW-1185">Reference proteome</keyword>
<name>A0AAD4MZ49_9BILA</name>
<feature type="compositionally biased region" description="Low complexity" evidence="1">
    <location>
        <begin position="103"/>
        <end position="119"/>
    </location>
</feature>
<evidence type="ECO:0000313" key="2">
    <source>
        <dbReference type="EMBL" id="KAI1708910.1"/>
    </source>
</evidence>
<dbReference type="EMBL" id="JAKKPZ010000033">
    <property type="protein sequence ID" value="KAI1708910.1"/>
    <property type="molecule type" value="Genomic_DNA"/>
</dbReference>
<comment type="caution">
    <text evidence="2">The sequence shown here is derived from an EMBL/GenBank/DDBJ whole genome shotgun (WGS) entry which is preliminary data.</text>
</comment>
<feature type="region of interest" description="Disordered" evidence="1">
    <location>
        <begin position="85"/>
        <end position="158"/>
    </location>
</feature>
<evidence type="ECO:0000313" key="3">
    <source>
        <dbReference type="Proteomes" id="UP001201812"/>
    </source>
</evidence>
<reference evidence="2" key="1">
    <citation type="submission" date="2022-01" db="EMBL/GenBank/DDBJ databases">
        <title>Genome Sequence Resource for Two Populations of Ditylenchus destructor, the Migratory Endoparasitic Phytonematode.</title>
        <authorList>
            <person name="Zhang H."/>
            <person name="Lin R."/>
            <person name="Xie B."/>
        </authorList>
    </citation>
    <scope>NUCLEOTIDE SEQUENCE</scope>
    <source>
        <strain evidence="2">BazhouSP</strain>
    </source>
</reference>
<proteinExistence type="predicted"/>